<comment type="caution">
    <text evidence="2">The sequence shown here is derived from an EMBL/GenBank/DDBJ whole genome shotgun (WGS) entry which is preliminary data.</text>
</comment>
<dbReference type="OrthoDB" id="9810066at2"/>
<organism evidence="2 3">
    <name type="scientific">Thermasporomyces composti</name>
    <dbReference type="NCBI Taxonomy" id="696763"/>
    <lineage>
        <taxon>Bacteria</taxon>
        <taxon>Bacillati</taxon>
        <taxon>Actinomycetota</taxon>
        <taxon>Actinomycetes</taxon>
        <taxon>Propionibacteriales</taxon>
        <taxon>Nocardioidaceae</taxon>
        <taxon>Thermasporomyces</taxon>
    </lineage>
</organism>
<dbReference type="InterPro" id="IPR000836">
    <property type="entry name" value="PRTase_dom"/>
</dbReference>
<proteinExistence type="predicted"/>
<keyword evidence="2" id="KW-0808">Transferase</keyword>
<dbReference type="CDD" id="cd06223">
    <property type="entry name" value="PRTases_typeI"/>
    <property type="match status" value="1"/>
</dbReference>
<dbReference type="InterPro" id="IPR029057">
    <property type="entry name" value="PRTase-like"/>
</dbReference>
<dbReference type="Gene3D" id="3.30.1310.20">
    <property type="entry name" value="PRTase-like"/>
    <property type="match status" value="1"/>
</dbReference>
<protein>
    <submittedName>
        <fullName evidence="2">Putative phosphoribosyl transferase</fullName>
    </submittedName>
</protein>
<gene>
    <name evidence="2" type="ORF">DFJ64_1653</name>
</gene>
<reference evidence="2 3" key="1">
    <citation type="submission" date="2018-08" db="EMBL/GenBank/DDBJ databases">
        <title>Sequencing the genomes of 1000 actinobacteria strains.</title>
        <authorList>
            <person name="Klenk H.-P."/>
        </authorList>
    </citation>
    <scope>NUCLEOTIDE SEQUENCE [LARGE SCALE GENOMIC DNA]</scope>
    <source>
        <strain evidence="2 3">DSM 22891</strain>
    </source>
</reference>
<evidence type="ECO:0000313" key="2">
    <source>
        <dbReference type="EMBL" id="REF36247.1"/>
    </source>
</evidence>
<accession>A0A3D9V402</accession>
<dbReference type="SUPFAM" id="SSF53271">
    <property type="entry name" value="PRTase-like"/>
    <property type="match status" value="1"/>
</dbReference>
<keyword evidence="3" id="KW-1185">Reference proteome</keyword>
<name>A0A3D9V402_THECX</name>
<evidence type="ECO:0000259" key="1">
    <source>
        <dbReference type="Pfam" id="PF00156"/>
    </source>
</evidence>
<dbReference type="GO" id="GO:0016740">
    <property type="term" value="F:transferase activity"/>
    <property type="evidence" value="ECO:0007669"/>
    <property type="project" value="UniProtKB-KW"/>
</dbReference>
<dbReference type="Proteomes" id="UP000256485">
    <property type="component" value="Unassembled WGS sequence"/>
</dbReference>
<feature type="domain" description="Phosphoribosyltransferase" evidence="1">
    <location>
        <begin position="17"/>
        <end position="177"/>
    </location>
</feature>
<dbReference type="EMBL" id="QTUC01000001">
    <property type="protein sequence ID" value="REF36247.1"/>
    <property type="molecule type" value="Genomic_DNA"/>
</dbReference>
<dbReference type="Gene3D" id="3.40.50.2020">
    <property type="match status" value="1"/>
</dbReference>
<evidence type="ECO:0000313" key="3">
    <source>
        <dbReference type="Proteomes" id="UP000256485"/>
    </source>
</evidence>
<dbReference type="Pfam" id="PF00156">
    <property type="entry name" value="Pribosyltran"/>
    <property type="match status" value="1"/>
</dbReference>
<dbReference type="AlphaFoldDB" id="A0A3D9V402"/>
<sequence>MMRRGGASTAGYADRADAGHRLADELAEYAHRDDVIVLGLPRGGVVTAAAVAERLGVALDVFCVRKLGVPWHPELAMGAVATGGVRVLNRDVVEQLGISPAEVEQVAQRERAELARREATYRGDRPPAQLEGKVVILVDDGIATGATARAAVVAVRRHQPAKVILAVPVAPPQAVEEFAGVVDEMVCPLTPPSFEAVGRWYTDFRSVSDAEVRALLT</sequence>